<dbReference type="Proteomes" id="UP000784294">
    <property type="component" value="Unassembled WGS sequence"/>
</dbReference>
<name>A0A448X2B8_9PLAT</name>
<organism evidence="2 3">
    <name type="scientific">Protopolystoma xenopodis</name>
    <dbReference type="NCBI Taxonomy" id="117903"/>
    <lineage>
        <taxon>Eukaryota</taxon>
        <taxon>Metazoa</taxon>
        <taxon>Spiralia</taxon>
        <taxon>Lophotrochozoa</taxon>
        <taxon>Platyhelminthes</taxon>
        <taxon>Monogenea</taxon>
        <taxon>Polyopisthocotylea</taxon>
        <taxon>Polystomatidea</taxon>
        <taxon>Polystomatidae</taxon>
        <taxon>Protopolystoma</taxon>
    </lineage>
</organism>
<proteinExistence type="predicted"/>
<reference evidence="2" key="1">
    <citation type="submission" date="2018-11" db="EMBL/GenBank/DDBJ databases">
        <authorList>
            <consortium name="Pathogen Informatics"/>
        </authorList>
    </citation>
    <scope>NUCLEOTIDE SEQUENCE</scope>
</reference>
<gene>
    <name evidence="2" type="ORF">PXEA_LOCUS19603</name>
</gene>
<dbReference type="EMBL" id="CAAALY010078474">
    <property type="protein sequence ID" value="VEL26163.1"/>
    <property type="molecule type" value="Genomic_DNA"/>
</dbReference>
<comment type="caution">
    <text evidence="2">The sequence shown here is derived from an EMBL/GenBank/DDBJ whole genome shotgun (WGS) entry which is preliminary data.</text>
</comment>
<feature type="region of interest" description="Disordered" evidence="1">
    <location>
        <begin position="65"/>
        <end position="105"/>
    </location>
</feature>
<evidence type="ECO:0000313" key="2">
    <source>
        <dbReference type="EMBL" id="VEL26163.1"/>
    </source>
</evidence>
<evidence type="ECO:0000313" key="3">
    <source>
        <dbReference type="Proteomes" id="UP000784294"/>
    </source>
</evidence>
<feature type="compositionally biased region" description="Basic and acidic residues" evidence="1">
    <location>
        <begin position="77"/>
        <end position="97"/>
    </location>
</feature>
<protein>
    <submittedName>
        <fullName evidence="2">Uncharacterized protein</fullName>
    </submittedName>
</protein>
<keyword evidence="3" id="KW-1185">Reference proteome</keyword>
<sequence length="105" mass="11985">MSALIMPAPRLSYRSRPHYTLTCLHEASSPPQSPTRPLYSLAPYPRNLQFLSASQYLLEVVSRPDRRSSLHTLSTERSMRSGGERLSERLGESERILQKPRFPST</sequence>
<evidence type="ECO:0000256" key="1">
    <source>
        <dbReference type="SAM" id="MobiDB-lite"/>
    </source>
</evidence>
<dbReference type="AlphaFoldDB" id="A0A448X2B8"/>
<accession>A0A448X2B8</accession>